<reference evidence="2" key="1">
    <citation type="submission" date="2022-08" db="EMBL/GenBank/DDBJ databases">
        <authorList>
            <person name="Gutierrez-Valencia J."/>
        </authorList>
    </citation>
    <scope>NUCLEOTIDE SEQUENCE</scope>
</reference>
<evidence type="ECO:0008006" key="4">
    <source>
        <dbReference type="Google" id="ProtNLM"/>
    </source>
</evidence>
<sequence>MLLPFAAFFLLIHERIGGMQRATLQFRQIPGPSTIPQFPLPFPATVRLLRRGLLLIHGRIGGMPQTCRSSRIRKRIGGVIRVSVTLSLKPREPLIRRAPFTLHR</sequence>
<dbReference type="Proteomes" id="UP001154282">
    <property type="component" value="Unassembled WGS sequence"/>
</dbReference>
<evidence type="ECO:0000313" key="3">
    <source>
        <dbReference type="Proteomes" id="UP001154282"/>
    </source>
</evidence>
<comment type="caution">
    <text evidence="2">The sequence shown here is derived from an EMBL/GenBank/DDBJ whole genome shotgun (WGS) entry which is preliminary data.</text>
</comment>
<dbReference type="EMBL" id="CAMGYJ010000003">
    <property type="protein sequence ID" value="CAI0396059.1"/>
    <property type="molecule type" value="Genomic_DNA"/>
</dbReference>
<name>A0AAV0IEW1_9ROSI</name>
<keyword evidence="1" id="KW-0732">Signal</keyword>
<evidence type="ECO:0000313" key="2">
    <source>
        <dbReference type="EMBL" id="CAI0396059.1"/>
    </source>
</evidence>
<evidence type="ECO:0000256" key="1">
    <source>
        <dbReference type="SAM" id="SignalP"/>
    </source>
</evidence>
<dbReference type="AlphaFoldDB" id="A0AAV0IEW1"/>
<proteinExistence type="predicted"/>
<feature type="signal peptide" evidence="1">
    <location>
        <begin position="1"/>
        <end position="18"/>
    </location>
</feature>
<accession>A0AAV0IEW1</accession>
<feature type="chain" id="PRO_5043538575" description="Secreted protein" evidence="1">
    <location>
        <begin position="19"/>
        <end position="104"/>
    </location>
</feature>
<protein>
    <recommendedName>
        <fullName evidence="4">Secreted protein</fullName>
    </recommendedName>
</protein>
<gene>
    <name evidence="2" type="ORF">LITE_LOCUS8962</name>
</gene>
<organism evidence="2 3">
    <name type="scientific">Linum tenue</name>
    <dbReference type="NCBI Taxonomy" id="586396"/>
    <lineage>
        <taxon>Eukaryota</taxon>
        <taxon>Viridiplantae</taxon>
        <taxon>Streptophyta</taxon>
        <taxon>Embryophyta</taxon>
        <taxon>Tracheophyta</taxon>
        <taxon>Spermatophyta</taxon>
        <taxon>Magnoliopsida</taxon>
        <taxon>eudicotyledons</taxon>
        <taxon>Gunneridae</taxon>
        <taxon>Pentapetalae</taxon>
        <taxon>rosids</taxon>
        <taxon>fabids</taxon>
        <taxon>Malpighiales</taxon>
        <taxon>Linaceae</taxon>
        <taxon>Linum</taxon>
    </lineage>
</organism>
<feature type="non-terminal residue" evidence="2">
    <location>
        <position position="104"/>
    </location>
</feature>
<keyword evidence="3" id="KW-1185">Reference proteome</keyword>